<organism evidence="3 4">
    <name type="scientific">Parasponia andersonii</name>
    <name type="common">Sponia andersonii</name>
    <dbReference type="NCBI Taxonomy" id="3476"/>
    <lineage>
        <taxon>Eukaryota</taxon>
        <taxon>Viridiplantae</taxon>
        <taxon>Streptophyta</taxon>
        <taxon>Embryophyta</taxon>
        <taxon>Tracheophyta</taxon>
        <taxon>Spermatophyta</taxon>
        <taxon>Magnoliopsida</taxon>
        <taxon>eudicotyledons</taxon>
        <taxon>Gunneridae</taxon>
        <taxon>Pentapetalae</taxon>
        <taxon>rosids</taxon>
        <taxon>fabids</taxon>
        <taxon>Rosales</taxon>
        <taxon>Cannabaceae</taxon>
        <taxon>Parasponia</taxon>
    </lineage>
</organism>
<evidence type="ECO:0000313" key="4">
    <source>
        <dbReference type="Proteomes" id="UP000237105"/>
    </source>
</evidence>
<dbReference type="PANTHER" id="PTHR34033">
    <property type="entry name" value="AP-5 COMPLEX SUBUNIT BETA-1"/>
    <property type="match status" value="1"/>
</dbReference>
<evidence type="ECO:0000259" key="2">
    <source>
        <dbReference type="Pfam" id="PF21590"/>
    </source>
</evidence>
<dbReference type="OrthoDB" id="646197at2759"/>
<dbReference type="EMBL" id="JXTB01000872">
    <property type="protein sequence ID" value="PON32070.1"/>
    <property type="molecule type" value="Genomic_DNA"/>
</dbReference>
<proteinExistence type="predicted"/>
<dbReference type="Pfam" id="PF21588">
    <property type="entry name" value="AP5B1_middle"/>
    <property type="match status" value="1"/>
</dbReference>
<keyword evidence="4" id="KW-1185">Reference proteome</keyword>
<sequence>MADKPPLPPLKPLSAQEWESLIEDFQFGGARREKWTAAYAIVPSLLDQALSCLLRRDFALKLSIILFLEEFADSLFGGDGVGIGGGGGDESSSREGSLFRLIDTLRSFLQTPVDGVAVGISLKEQMMVCVTSILISLEAGADRVPVRLLEGLVELLLTVVNRPNHGPDRQIRVVGCECLRELEQAYPCLLSEIAGHLWSLCQNERTHACQSYILLFTSVVHNIVSQKLSVSILGNSVPLVPFSVPQVLLSGFGSGKEGNAGLNYKELRRALAFLLEWPQVLTPCAMMEFLGMIMPVAVALDLQASMLKVQFFGMIYSFDPVLCHVVLMMYSHFLDAFDGQEGEIARRLLLVSRETQHPLVFRLLALHWLLGFSELQLRKDARKINSFVDINLNFYPSVFDPLALKAMKLDMLAFCSVSLDIMNSESGLVGDGSTGKSMVKLFQDGLVSVSAFKWLPAESTETAVAFRTFHRFLIGGSSHADVDPSTTRTLMESTIFHTVQGMLVDVMLECLRLVPVIVALTDRLLSCQKHLWLGERLLQTFDEHLLSKVKIDYKLVTCFPLFDRIAENDTIPPRRLLVLLTKFMVFLVEKHGPETGLKSWSQGSKVLGICRTLLMHHKSSRLFLGLSRLLTFACLYFPDLEVRDNARIYLRMLICVPGKKLRNMLDLGEQLLGISPSPPSSFFNVHSPRSSHNVKTPRNISSYVHVERLIPLLVKQSWSLSLLPSSMGSNKPSYIEDIRDTELIVEEVEIDGSSSIQIIPETERIGQPPEPLRVMDSKISEILGRLRRHFSSIPDFRHMAGLKVRISCSLRFESEPFNRICGVDSPAGGLDAIDTLPAMYATVLKFSSSAAYGSIPSYHIPFLLGEPPTNANVSGQEVSLDIVPLENGSREDKRLRAPVTIELEPQEPTPGLVDVSIETNAGNGQIVRGQLHSIAVGIEDMFLKAIVPPDVEEDAIPGYYSDLFNALWEACGASCNTGRETFPLKGGKGVAAISGTRSVKLLEIPAPSLVQSVERYLAPFVVSVIGEQLVTLVKDGGIIRDVIWEDVASPDDIDPVADFERGPLHLTYFDDAGEREGIVNISKRNLGSFLVLIFLPPRFHLLFQMEVSDFLTLVRIRTDHWPCLAYIDDYLEALILA</sequence>
<dbReference type="InterPro" id="IPR048979">
    <property type="entry name" value="AP5B1_middle"/>
</dbReference>
<dbReference type="Pfam" id="PF21590">
    <property type="entry name" value="AP5B1_C"/>
    <property type="match status" value="1"/>
</dbReference>
<dbReference type="PANTHER" id="PTHR34033:SF1">
    <property type="entry name" value="AP-5 COMPLEX SUBUNIT BETA-1"/>
    <property type="match status" value="1"/>
</dbReference>
<dbReference type="Proteomes" id="UP000237105">
    <property type="component" value="Unassembled WGS sequence"/>
</dbReference>
<feature type="domain" description="AP5B1 C-terminal" evidence="2">
    <location>
        <begin position="1082"/>
        <end position="1133"/>
    </location>
</feature>
<dbReference type="STRING" id="3476.A0A2P5A6C1"/>
<dbReference type="GO" id="GO:0030119">
    <property type="term" value="C:AP-type membrane coat adaptor complex"/>
    <property type="evidence" value="ECO:0007669"/>
    <property type="project" value="TreeGrafter"/>
</dbReference>
<dbReference type="AlphaFoldDB" id="A0A2P5A6C1"/>
<evidence type="ECO:0000313" key="3">
    <source>
        <dbReference type="EMBL" id="PON32070.1"/>
    </source>
</evidence>
<dbReference type="InterPro" id="IPR038741">
    <property type="entry name" value="AP5B1"/>
</dbReference>
<gene>
    <name evidence="3" type="ORF">PanWU01x14_364450</name>
</gene>
<dbReference type="InterPro" id="IPR048981">
    <property type="entry name" value="AP5B1_C"/>
</dbReference>
<dbReference type="GO" id="GO:0016197">
    <property type="term" value="P:endosomal transport"/>
    <property type="evidence" value="ECO:0007669"/>
    <property type="project" value="InterPro"/>
</dbReference>
<accession>A0A2P5A6C1</accession>
<protein>
    <submittedName>
        <fullName evidence="3">AP-5 complex subunit beta-like protein</fullName>
    </submittedName>
</protein>
<comment type="caution">
    <text evidence="3">The sequence shown here is derived from an EMBL/GenBank/DDBJ whole genome shotgun (WGS) entry which is preliminary data.</text>
</comment>
<evidence type="ECO:0000259" key="1">
    <source>
        <dbReference type="Pfam" id="PF21588"/>
    </source>
</evidence>
<name>A0A2P5A6C1_PARAD</name>
<feature type="domain" description="AP5B1 middle" evidence="1">
    <location>
        <begin position="264"/>
        <end position="661"/>
    </location>
</feature>
<reference evidence="4" key="1">
    <citation type="submission" date="2016-06" db="EMBL/GenBank/DDBJ databases">
        <title>Parallel loss of symbiosis genes in relatives of nitrogen-fixing non-legume Parasponia.</title>
        <authorList>
            <person name="Van Velzen R."/>
            <person name="Holmer R."/>
            <person name="Bu F."/>
            <person name="Rutten L."/>
            <person name="Van Zeijl A."/>
            <person name="Liu W."/>
            <person name="Santuari L."/>
            <person name="Cao Q."/>
            <person name="Sharma T."/>
            <person name="Shen D."/>
            <person name="Roswanjaya Y."/>
            <person name="Wardhani T."/>
            <person name="Kalhor M.S."/>
            <person name="Jansen J."/>
            <person name="Van den Hoogen J."/>
            <person name="Gungor B."/>
            <person name="Hartog M."/>
            <person name="Hontelez J."/>
            <person name="Verver J."/>
            <person name="Yang W.-C."/>
            <person name="Schijlen E."/>
            <person name="Repin R."/>
            <person name="Schilthuizen M."/>
            <person name="Schranz E."/>
            <person name="Heidstra R."/>
            <person name="Miyata K."/>
            <person name="Fedorova E."/>
            <person name="Kohlen W."/>
            <person name="Bisseling T."/>
            <person name="Smit S."/>
            <person name="Geurts R."/>
        </authorList>
    </citation>
    <scope>NUCLEOTIDE SEQUENCE [LARGE SCALE GENOMIC DNA]</scope>
    <source>
        <strain evidence="4">cv. WU1-14</strain>
    </source>
</reference>